<evidence type="ECO:0000256" key="1">
    <source>
        <dbReference type="ARBA" id="ARBA00004370"/>
    </source>
</evidence>
<evidence type="ECO:0000256" key="3">
    <source>
        <dbReference type="ARBA" id="ARBA00023136"/>
    </source>
</evidence>
<dbReference type="Gene3D" id="1.50.40.10">
    <property type="entry name" value="Mitochondrial carrier domain"/>
    <property type="match status" value="1"/>
</dbReference>
<dbReference type="EMBL" id="JADFTS010000002">
    <property type="protein sequence ID" value="KAF9621075.1"/>
    <property type="molecule type" value="Genomic_DNA"/>
</dbReference>
<evidence type="ECO:0000313" key="4">
    <source>
        <dbReference type="EMBL" id="KAF9621075.1"/>
    </source>
</evidence>
<gene>
    <name evidence="4" type="ORF">IFM89_016116</name>
</gene>
<reference evidence="4 5" key="1">
    <citation type="submission" date="2020-10" db="EMBL/GenBank/DDBJ databases">
        <title>The Coptis chinensis genome and diversification of protoberbering-type alkaloids.</title>
        <authorList>
            <person name="Wang B."/>
            <person name="Shu S."/>
            <person name="Song C."/>
            <person name="Liu Y."/>
        </authorList>
    </citation>
    <scope>NUCLEOTIDE SEQUENCE [LARGE SCALE GENOMIC DNA]</scope>
    <source>
        <strain evidence="4">HL-2020</strain>
        <tissue evidence="4">Leaf</tissue>
    </source>
</reference>
<keyword evidence="5" id="KW-1185">Reference proteome</keyword>
<accession>A0A835INK7</accession>
<proteinExistence type="predicted"/>
<keyword evidence="2" id="KW-0812">Transmembrane</keyword>
<dbReference type="SUPFAM" id="SSF103506">
    <property type="entry name" value="Mitochondrial carrier"/>
    <property type="match status" value="1"/>
</dbReference>
<dbReference type="Proteomes" id="UP000631114">
    <property type="component" value="Unassembled WGS sequence"/>
</dbReference>
<protein>
    <submittedName>
        <fullName evidence="4">Uncharacterized protein</fullName>
    </submittedName>
</protein>
<evidence type="ECO:0000256" key="2">
    <source>
        <dbReference type="ARBA" id="ARBA00022692"/>
    </source>
</evidence>
<comment type="caution">
    <text evidence="4">The sequence shown here is derived from an EMBL/GenBank/DDBJ whole genome shotgun (WGS) entry which is preliminary data.</text>
</comment>
<dbReference type="GO" id="GO:0016020">
    <property type="term" value="C:membrane"/>
    <property type="evidence" value="ECO:0007669"/>
    <property type="project" value="UniProtKB-SubCell"/>
</dbReference>
<sequence length="145" mass="16909">MQKILITCFGLATLQIVDIDFRVWMVDLVLFSLMCQAQSAFGKYEFIWWGVKYGGPMDVAMQVLRSEGGMIGLFKGLAPTFEHEVPGNLCNMKVTSNYHRWTRHFRVGEESMIVAGASFWRMLYSTHVVKSDYKNPKFFWFHRCF</sequence>
<keyword evidence="3" id="KW-0472">Membrane</keyword>
<dbReference type="OrthoDB" id="14252at2759"/>
<comment type="subcellular location">
    <subcellularLocation>
        <location evidence="1">Membrane</location>
    </subcellularLocation>
</comment>
<name>A0A835INK7_9MAGN</name>
<dbReference type="InterPro" id="IPR023395">
    <property type="entry name" value="MCP_dom_sf"/>
</dbReference>
<evidence type="ECO:0000313" key="5">
    <source>
        <dbReference type="Proteomes" id="UP000631114"/>
    </source>
</evidence>
<organism evidence="4 5">
    <name type="scientific">Coptis chinensis</name>
    <dbReference type="NCBI Taxonomy" id="261450"/>
    <lineage>
        <taxon>Eukaryota</taxon>
        <taxon>Viridiplantae</taxon>
        <taxon>Streptophyta</taxon>
        <taxon>Embryophyta</taxon>
        <taxon>Tracheophyta</taxon>
        <taxon>Spermatophyta</taxon>
        <taxon>Magnoliopsida</taxon>
        <taxon>Ranunculales</taxon>
        <taxon>Ranunculaceae</taxon>
        <taxon>Coptidoideae</taxon>
        <taxon>Coptis</taxon>
    </lineage>
</organism>
<dbReference type="AlphaFoldDB" id="A0A835INK7"/>